<evidence type="ECO:0008006" key="5">
    <source>
        <dbReference type="Google" id="ProtNLM"/>
    </source>
</evidence>
<evidence type="ECO:0000313" key="3">
    <source>
        <dbReference type="EMBL" id="CAG7557893.1"/>
    </source>
</evidence>
<evidence type="ECO:0000256" key="2">
    <source>
        <dbReference type="SAM" id="MobiDB-lite"/>
    </source>
</evidence>
<comment type="caution">
    <text evidence="3">The sequence shown here is derived from an EMBL/GenBank/DDBJ whole genome shotgun (WGS) entry which is preliminary data.</text>
</comment>
<dbReference type="EMBL" id="CAJSTJ010000121">
    <property type="protein sequence ID" value="CAG7557893.1"/>
    <property type="molecule type" value="Genomic_DNA"/>
</dbReference>
<evidence type="ECO:0000256" key="1">
    <source>
        <dbReference type="ARBA" id="ARBA00038158"/>
    </source>
</evidence>
<name>A0A8J2IY14_FUSEQ</name>
<dbReference type="GO" id="GO:0008168">
    <property type="term" value="F:methyltransferase activity"/>
    <property type="evidence" value="ECO:0007669"/>
    <property type="project" value="TreeGrafter"/>
</dbReference>
<dbReference type="AlphaFoldDB" id="A0A8J2IY14"/>
<organism evidence="3 4">
    <name type="scientific">Fusarium equiseti</name>
    <name type="common">Fusarium scirpi</name>
    <dbReference type="NCBI Taxonomy" id="61235"/>
    <lineage>
        <taxon>Eukaryota</taxon>
        <taxon>Fungi</taxon>
        <taxon>Dikarya</taxon>
        <taxon>Ascomycota</taxon>
        <taxon>Pezizomycotina</taxon>
        <taxon>Sordariomycetes</taxon>
        <taxon>Hypocreomycetidae</taxon>
        <taxon>Hypocreales</taxon>
        <taxon>Nectriaceae</taxon>
        <taxon>Fusarium</taxon>
        <taxon>Fusarium incarnatum-equiseti species complex</taxon>
    </lineage>
</organism>
<dbReference type="CDD" id="cd02440">
    <property type="entry name" value="AdoMet_MTases"/>
    <property type="match status" value="1"/>
</dbReference>
<dbReference type="PANTHER" id="PTHR43591:SF10">
    <property type="entry name" value="ABC TRANSMEMBRANE TYPE-1 DOMAIN-CONTAINING PROTEIN-RELATED"/>
    <property type="match status" value="1"/>
</dbReference>
<reference evidence="3" key="1">
    <citation type="submission" date="2021-05" db="EMBL/GenBank/DDBJ databases">
        <authorList>
            <person name="Khan N."/>
        </authorList>
    </citation>
    <scope>NUCLEOTIDE SEQUENCE</scope>
</reference>
<feature type="compositionally biased region" description="Basic and acidic residues" evidence="2">
    <location>
        <begin position="1"/>
        <end position="10"/>
    </location>
</feature>
<accession>A0A8J2IY14</accession>
<sequence>MSHFMEARDDSDADSSIGDDMHVSQNHTMPAELIRLRSASSTTSVSSSILEYRKFHGRTYHSDKYDSEYFAPNDERQRDSMDITHHSLTLLLDGKLTLAPIKEVPIKVLDVGTGSGIWAIDFADAYPSSTVTGTDLSPIQPTFIPPNVQFHIEDATSPWTFPPSHFDLIHIRYLIGAISDWGALFKAAFRCCAPGGYIESAEINPLFVSDDGSIDNVEAFQTWNKICRECEGAFGRSLCEIGDDVRLLKKAGFEKLQVTDFKMPVGGWVKDENLRRVGQYLRAAIENDLEGYTLMTWEKVFGTPGDEYQLFLMQMRKALKDRNVHGYMRVRFIVGKKP</sequence>
<dbReference type="Pfam" id="PF13489">
    <property type="entry name" value="Methyltransf_23"/>
    <property type="match status" value="1"/>
</dbReference>
<comment type="similarity">
    <text evidence="1">Belongs to the methyltransferase superfamily. LaeA methyltransferase family.</text>
</comment>
<protein>
    <recommendedName>
        <fullName evidence="5">Methyltransferase</fullName>
    </recommendedName>
</protein>
<proteinExistence type="inferred from homology"/>
<feature type="region of interest" description="Disordered" evidence="2">
    <location>
        <begin position="1"/>
        <end position="23"/>
    </location>
</feature>
<dbReference type="Proteomes" id="UP000693738">
    <property type="component" value="Unassembled WGS sequence"/>
</dbReference>
<gene>
    <name evidence="3" type="ORF">FEQUK3_LOCUS3600</name>
</gene>
<evidence type="ECO:0000313" key="4">
    <source>
        <dbReference type="Proteomes" id="UP000693738"/>
    </source>
</evidence>
<dbReference type="PANTHER" id="PTHR43591">
    <property type="entry name" value="METHYLTRANSFERASE"/>
    <property type="match status" value="1"/>
</dbReference>